<evidence type="ECO:0000313" key="2">
    <source>
        <dbReference type="EMBL" id="RJF71127.1"/>
    </source>
</evidence>
<evidence type="ECO:0000256" key="1">
    <source>
        <dbReference type="SAM" id="MobiDB-lite"/>
    </source>
</evidence>
<reference evidence="2 3" key="1">
    <citation type="submission" date="2018-09" db="EMBL/GenBank/DDBJ databases">
        <authorList>
            <person name="Zhu H."/>
        </authorList>
    </citation>
    <scope>NUCLEOTIDE SEQUENCE [LARGE SCALE GENOMIC DNA]</scope>
    <source>
        <strain evidence="2 3">K2S05-167</strain>
    </source>
</reference>
<accession>A0A418V514</accession>
<dbReference type="EMBL" id="QYUJ01000014">
    <property type="protein sequence ID" value="RJF71127.1"/>
    <property type="molecule type" value="Genomic_DNA"/>
</dbReference>
<comment type="caution">
    <text evidence="2">The sequence shown here is derived from an EMBL/GenBank/DDBJ whole genome shotgun (WGS) entry which is preliminary data.</text>
</comment>
<evidence type="ECO:0000313" key="3">
    <source>
        <dbReference type="Proteomes" id="UP000286287"/>
    </source>
</evidence>
<keyword evidence="3" id="KW-1185">Reference proteome</keyword>
<feature type="compositionally biased region" description="Basic and acidic residues" evidence="1">
    <location>
        <begin position="32"/>
        <end position="47"/>
    </location>
</feature>
<proteinExistence type="predicted"/>
<protein>
    <submittedName>
        <fullName evidence="2">Uncharacterized protein</fullName>
    </submittedName>
</protein>
<dbReference type="Proteomes" id="UP000286287">
    <property type="component" value="Unassembled WGS sequence"/>
</dbReference>
<sequence>MTDPGDRATTDANVRRDLPDAAPETVNPGIGEEGHDDKIKNNEREQARINSQNPDPLDK</sequence>
<dbReference type="AlphaFoldDB" id="A0A418V514"/>
<feature type="region of interest" description="Disordered" evidence="1">
    <location>
        <begin position="1"/>
        <end position="59"/>
    </location>
</feature>
<gene>
    <name evidence="2" type="ORF">D3875_05560</name>
</gene>
<organism evidence="2 3">
    <name type="scientific">Deinococcus cavernae</name>
    <dbReference type="NCBI Taxonomy" id="2320857"/>
    <lineage>
        <taxon>Bacteria</taxon>
        <taxon>Thermotogati</taxon>
        <taxon>Deinococcota</taxon>
        <taxon>Deinococci</taxon>
        <taxon>Deinococcales</taxon>
        <taxon>Deinococcaceae</taxon>
        <taxon>Deinococcus</taxon>
    </lineage>
</organism>
<feature type="compositionally biased region" description="Polar residues" evidence="1">
    <location>
        <begin position="48"/>
        <end position="59"/>
    </location>
</feature>
<name>A0A418V514_9DEIO</name>
<dbReference type="RefSeq" id="WP_119761951.1">
    <property type="nucleotide sequence ID" value="NZ_QYUJ01000014.1"/>
</dbReference>
<dbReference type="OrthoDB" id="73636at2"/>
<feature type="compositionally biased region" description="Basic and acidic residues" evidence="1">
    <location>
        <begin position="1"/>
        <end position="19"/>
    </location>
</feature>